<organism evidence="1 2">
    <name type="scientific">Candida albicans</name>
    <name type="common">Yeast</name>
    <dbReference type="NCBI Taxonomy" id="5476"/>
    <lineage>
        <taxon>Eukaryota</taxon>
        <taxon>Fungi</taxon>
        <taxon>Dikarya</taxon>
        <taxon>Ascomycota</taxon>
        <taxon>Saccharomycotina</taxon>
        <taxon>Pichiomycetes</taxon>
        <taxon>Debaryomycetaceae</taxon>
        <taxon>Candida/Lodderomyces clade</taxon>
        <taxon>Candida</taxon>
    </lineage>
</organism>
<evidence type="ECO:0000313" key="1">
    <source>
        <dbReference type="EMBL" id="KAF6072740.1"/>
    </source>
</evidence>
<dbReference type="Gene3D" id="1.10.357.50">
    <property type="match status" value="1"/>
</dbReference>
<reference evidence="1 2" key="1">
    <citation type="submission" date="2020-03" db="EMBL/GenBank/DDBJ databases">
        <title>FDA dAtabase for Regulatory Grade micrObial Sequences (FDA-ARGOS): Supporting development and validation of Infectious Disease Dx tests.</title>
        <authorList>
            <person name="Campos J."/>
            <person name="Goldberg B."/>
            <person name="Tallon L."/>
            <person name="Sadzewicz L."/>
            <person name="Vavikolanu K."/>
            <person name="Mehta A."/>
            <person name="Aluvathingal J."/>
            <person name="Nadendla S."/>
            <person name="Nandy P."/>
            <person name="Geyer C."/>
            <person name="Yan Y."/>
            <person name="Sichtig H."/>
        </authorList>
    </citation>
    <scope>NUCLEOTIDE SEQUENCE [LARGE SCALE GENOMIC DNA]</scope>
    <source>
        <strain evidence="1 2">FDAARGOS_656</strain>
    </source>
</reference>
<name>A0A8H6C4K5_CANAX</name>
<dbReference type="GO" id="GO:0000149">
    <property type="term" value="F:SNARE binding"/>
    <property type="evidence" value="ECO:0007669"/>
    <property type="project" value="TreeGrafter"/>
</dbReference>
<dbReference type="GO" id="GO:0000145">
    <property type="term" value="C:exocyst"/>
    <property type="evidence" value="ECO:0007669"/>
    <property type="project" value="InterPro"/>
</dbReference>
<dbReference type="AlphaFoldDB" id="A0A8H6C4K5"/>
<gene>
    <name evidence="1" type="ORF">FOB64_000747</name>
</gene>
<evidence type="ECO:0000313" key="2">
    <source>
        <dbReference type="Proteomes" id="UP000536275"/>
    </source>
</evidence>
<dbReference type="GO" id="GO:0006887">
    <property type="term" value="P:exocytosis"/>
    <property type="evidence" value="ECO:0007669"/>
    <property type="project" value="InterPro"/>
</dbReference>
<dbReference type="Proteomes" id="UP000536275">
    <property type="component" value="Unassembled WGS sequence"/>
</dbReference>
<sequence>MSDSTLSKISELIKLEDDLAKIGSIRQQFLKEKSSVDVKLSSTTQVQIDSIMKNLANLHNTMERLDSIKGVLGSLYEDISGFKRFVEALNEEIQRELQGLQNDLKYPLPNFVRIHHAYTQARNFVDYLEVYSTRLSDDLQSIVYKVVSPIKTTIKLFDELLNEGIQSLTEVTKEGNFECFFNILGVVTWEENEDLKVSLLKSLDMVSADPKTDVYYNRLHDFTMDLINTDPPAEDLLKILSYDSKYGAFVSEFGVKQKSIIGEELKNSVLDDYLNNITTKMKEWNDNLIRQETKTFTERPNAPTFTRLS</sequence>
<dbReference type="EMBL" id="JABWAD010000007">
    <property type="protein sequence ID" value="KAF6072740.1"/>
    <property type="molecule type" value="Genomic_DNA"/>
</dbReference>
<comment type="caution">
    <text evidence="1">The sequence shown here is derived from an EMBL/GenBank/DDBJ whole genome shotgun (WGS) entry which is preliminary data.</text>
</comment>
<protein>
    <submittedName>
        <fullName evidence="1">Exocyst complex component Sec6 family protein</fullName>
    </submittedName>
</protein>
<accession>A0A8H6C4K5</accession>
<dbReference type="PANTHER" id="PTHR21292">
    <property type="entry name" value="EXOCYST COMPLEX COMPONENT SEC6-RELATED"/>
    <property type="match status" value="1"/>
</dbReference>
<dbReference type="Pfam" id="PF06046">
    <property type="entry name" value="Sec6"/>
    <property type="match status" value="2"/>
</dbReference>
<dbReference type="InterPro" id="IPR010326">
    <property type="entry name" value="EXOC3/Sec6"/>
</dbReference>
<proteinExistence type="predicted"/>
<dbReference type="PANTHER" id="PTHR21292:SF1">
    <property type="entry name" value="EXOCYST COMPLEX COMPONENT 3"/>
    <property type="match status" value="1"/>
</dbReference>
<dbReference type="GO" id="GO:0051601">
    <property type="term" value="P:exocyst localization"/>
    <property type="evidence" value="ECO:0007669"/>
    <property type="project" value="TreeGrafter"/>
</dbReference>